<dbReference type="GO" id="GO:0032446">
    <property type="term" value="P:protein modification by small protein conjugation"/>
    <property type="evidence" value="ECO:0007669"/>
    <property type="project" value="TreeGrafter"/>
</dbReference>
<comment type="caution">
    <text evidence="7">The sequence shown here is derived from an EMBL/GenBank/DDBJ whole genome shotgun (WGS) entry which is preliminary data.</text>
</comment>
<evidence type="ECO:0000256" key="2">
    <source>
        <dbReference type="ARBA" id="ARBA00021099"/>
    </source>
</evidence>
<dbReference type="GO" id="GO:0061651">
    <property type="term" value="F:Atg12 conjugating enzyme activity"/>
    <property type="evidence" value="ECO:0007669"/>
    <property type="project" value="TreeGrafter"/>
</dbReference>
<evidence type="ECO:0000313" key="8">
    <source>
        <dbReference type="Proteomes" id="UP001417504"/>
    </source>
</evidence>
<evidence type="ECO:0000256" key="4">
    <source>
        <dbReference type="ARBA" id="ARBA00022786"/>
    </source>
</evidence>
<sequence length="234" mass="26780">MGLCSSWDGTISYSEFCDAARALSEKWKLSNSACPPWTWVHCQKPIGFLHMRCFYAQCYLSLENFYCCSISKEGTYHDQNQSSGEEPVDDTTLISTEFVQLEVHQYDFHIVYSASYRVPVLYFRGYRCDGQPLTVDDIEKGLPANALKTLKESKWTFMTREEHPFLNRPWYTFHPCGTSEWMKLLFSDSSSSEHGAVVEQYLVSWLSVVGQVVGLQVPLEMLKGSNLKPPFSSD</sequence>
<dbReference type="Proteomes" id="UP001417504">
    <property type="component" value="Unassembled WGS sequence"/>
</dbReference>
<accession>A0AAP0EMT3</accession>
<dbReference type="InterPro" id="IPR007135">
    <property type="entry name" value="Atg3/Atg10"/>
</dbReference>
<keyword evidence="3" id="KW-0808">Transferase</keyword>
<proteinExistence type="inferred from homology"/>
<keyword evidence="8" id="KW-1185">Reference proteome</keyword>
<dbReference type="PANTHER" id="PTHR14957:SF1">
    <property type="entry name" value="UBIQUITIN-LIKE-CONJUGATING ENZYME ATG10"/>
    <property type="match status" value="1"/>
</dbReference>
<reference evidence="7 8" key="1">
    <citation type="submission" date="2024-01" db="EMBL/GenBank/DDBJ databases">
        <title>Genome assemblies of Stephania.</title>
        <authorList>
            <person name="Yang L."/>
        </authorList>
    </citation>
    <scope>NUCLEOTIDE SEQUENCE [LARGE SCALE GENOMIC DNA]</scope>
    <source>
        <strain evidence="7">QJT</strain>
        <tissue evidence="7">Leaf</tissue>
    </source>
</reference>
<name>A0AAP0EMT3_9MAGN</name>
<protein>
    <recommendedName>
        <fullName evidence="2">Ubiquitin-like-conjugating enzyme ATG10</fullName>
    </recommendedName>
    <alternativeName>
        <fullName evidence="6">Autophagy-related protein 10</fullName>
    </alternativeName>
</protein>
<gene>
    <name evidence="7" type="ORF">Sjap_024851</name>
</gene>
<dbReference type="GO" id="GO:0005829">
    <property type="term" value="C:cytosol"/>
    <property type="evidence" value="ECO:0007669"/>
    <property type="project" value="TreeGrafter"/>
</dbReference>
<evidence type="ECO:0000256" key="6">
    <source>
        <dbReference type="ARBA" id="ARBA00029833"/>
    </source>
</evidence>
<evidence type="ECO:0000256" key="3">
    <source>
        <dbReference type="ARBA" id="ARBA00022679"/>
    </source>
</evidence>
<dbReference type="Gene3D" id="3.30.1460.50">
    <property type="match status" value="1"/>
</dbReference>
<keyword evidence="4" id="KW-0833">Ubl conjugation pathway</keyword>
<dbReference type="GO" id="GO:0000045">
    <property type="term" value="P:autophagosome assembly"/>
    <property type="evidence" value="ECO:0007669"/>
    <property type="project" value="TreeGrafter"/>
</dbReference>
<dbReference type="AlphaFoldDB" id="A0AAP0EMT3"/>
<keyword evidence="5" id="KW-0072">Autophagy</keyword>
<evidence type="ECO:0000256" key="1">
    <source>
        <dbReference type="ARBA" id="ARBA00005696"/>
    </source>
</evidence>
<evidence type="ECO:0000256" key="5">
    <source>
        <dbReference type="ARBA" id="ARBA00023006"/>
    </source>
</evidence>
<dbReference type="Pfam" id="PF03987">
    <property type="entry name" value="Autophagy_act_C"/>
    <property type="match status" value="1"/>
</dbReference>
<evidence type="ECO:0000313" key="7">
    <source>
        <dbReference type="EMBL" id="KAK9091674.1"/>
    </source>
</evidence>
<dbReference type="GO" id="GO:0000422">
    <property type="term" value="P:autophagy of mitochondrion"/>
    <property type="evidence" value="ECO:0007669"/>
    <property type="project" value="TreeGrafter"/>
</dbReference>
<dbReference type="PANTHER" id="PTHR14957">
    <property type="entry name" value="UBIQUITIN-LIKE-CONJUGATING ENZYME ATG10"/>
    <property type="match status" value="1"/>
</dbReference>
<organism evidence="7 8">
    <name type="scientific">Stephania japonica</name>
    <dbReference type="NCBI Taxonomy" id="461633"/>
    <lineage>
        <taxon>Eukaryota</taxon>
        <taxon>Viridiplantae</taxon>
        <taxon>Streptophyta</taxon>
        <taxon>Embryophyta</taxon>
        <taxon>Tracheophyta</taxon>
        <taxon>Spermatophyta</taxon>
        <taxon>Magnoliopsida</taxon>
        <taxon>Ranunculales</taxon>
        <taxon>Menispermaceae</taxon>
        <taxon>Menispermoideae</taxon>
        <taxon>Cissampelideae</taxon>
        <taxon>Stephania</taxon>
    </lineage>
</organism>
<comment type="similarity">
    <text evidence="1">Belongs to the ATG10 family.</text>
</comment>
<dbReference type="EMBL" id="JBBNAE010000010">
    <property type="protein sequence ID" value="KAK9091674.1"/>
    <property type="molecule type" value="Genomic_DNA"/>
</dbReference>